<proteinExistence type="predicted"/>
<dbReference type="GO" id="GO:0003677">
    <property type="term" value="F:DNA binding"/>
    <property type="evidence" value="ECO:0007669"/>
    <property type="project" value="UniProtKB-KW"/>
</dbReference>
<comment type="caution">
    <text evidence="2">The sequence shown here is derived from an EMBL/GenBank/DDBJ whole genome shotgun (WGS) entry which is preliminary data.</text>
</comment>
<organism evidence="2 3">
    <name type="scientific">Mucilaginibacter phyllosphaerae</name>
    <dbReference type="NCBI Taxonomy" id="1812349"/>
    <lineage>
        <taxon>Bacteria</taxon>
        <taxon>Pseudomonadati</taxon>
        <taxon>Bacteroidota</taxon>
        <taxon>Sphingobacteriia</taxon>
        <taxon>Sphingobacteriales</taxon>
        <taxon>Sphingobacteriaceae</taxon>
        <taxon>Mucilaginibacter</taxon>
    </lineage>
</organism>
<dbReference type="EMBL" id="SNQG01000003">
    <property type="protein sequence ID" value="TEW66878.1"/>
    <property type="molecule type" value="Genomic_DNA"/>
</dbReference>
<reference evidence="1 4" key="3">
    <citation type="submission" date="2020-08" db="EMBL/GenBank/DDBJ databases">
        <title>Genomic Encyclopedia of Type Strains, Phase IV (KMG-IV): sequencing the most valuable type-strain genomes for metagenomic binning, comparative biology and taxonomic classification.</title>
        <authorList>
            <person name="Goeker M."/>
        </authorList>
    </citation>
    <scope>NUCLEOTIDE SEQUENCE [LARGE SCALE GENOMIC DNA]</scope>
    <source>
        <strain evidence="1 4">DSM 100995</strain>
    </source>
</reference>
<evidence type="ECO:0000313" key="4">
    <source>
        <dbReference type="Proteomes" id="UP000583101"/>
    </source>
</evidence>
<evidence type="ECO:0000313" key="1">
    <source>
        <dbReference type="EMBL" id="MBB3971221.1"/>
    </source>
</evidence>
<gene>
    <name evidence="2" type="ORF">E2R65_10720</name>
    <name evidence="1" type="ORF">GGR35_003849</name>
</gene>
<dbReference type="AlphaFoldDB" id="A0A4Y8AE57"/>
<keyword evidence="1" id="KW-0238">DNA-binding</keyword>
<dbReference type="Proteomes" id="UP000583101">
    <property type="component" value="Unassembled WGS sequence"/>
</dbReference>
<reference evidence="2 3" key="1">
    <citation type="journal article" date="2016" name="Int. J. Syst. Evol. Microbiol.">
        <title>Proposal of Mucilaginibacter phyllosphaerae sp. nov. isolated from the phyllosphere of Galium album.</title>
        <authorList>
            <person name="Aydogan E.L."/>
            <person name="Busse H.J."/>
            <person name="Moser G."/>
            <person name="Muller C."/>
            <person name="Kampfer P."/>
            <person name="Glaeser S.P."/>
        </authorList>
    </citation>
    <scope>NUCLEOTIDE SEQUENCE [LARGE SCALE GENOMIC DNA]</scope>
    <source>
        <strain evidence="2 3">PP-F2FG21</strain>
    </source>
</reference>
<evidence type="ECO:0000313" key="2">
    <source>
        <dbReference type="EMBL" id="TEW66878.1"/>
    </source>
</evidence>
<dbReference type="OrthoDB" id="9856987at2"/>
<sequence>MGKSTVVYDPNDIALAAFNKLMASPTCMAIIAHLQERQDWTAGNELTKLTNSPSVIKKTLKSLTAANVLSRMEKDGATLYRLDPDYFKRLSFQFNKLIDEIADGSMNNNL</sequence>
<dbReference type="Gene3D" id="1.10.10.10">
    <property type="entry name" value="Winged helix-like DNA-binding domain superfamily/Winged helix DNA-binding domain"/>
    <property type="match status" value="1"/>
</dbReference>
<dbReference type="EMBL" id="JACIEG010000009">
    <property type="protein sequence ID" value="MBB3971221.1"/>
    <property type="molecule type" value="Genomic_DNA"/>
</dbReference>
<protein>
    <submittedName>
        <fullName evidence="1">DNA-binding transcriptional ArsR family regulator</fullName>
    </submittedName>
    <submittedName>
        <fullName evidence="2">Transcriptional regulator</fullName>
    </submittedName>
</protein>
<dbReference type="RefSeq" id="WP_134336482.1">
    <property type="nucleotide sequence ID" value="NZ_BMCZ01000003.1"/>
</dbReference>
<name>A0A4Y8AE57_9SPHI</name>
<reference evidence="2" key="2">
    <citation type="submission" date="2019-03" db="EMBL/GenBank/DDBJ databases">
        <authorList>
            <person name="Yan Y.-Q."/>
            <person name="Du Z.-J."/>
        </authorList>
    </citation>
    <scope>NUCLEOTIDE SEQUENCE</scope>
    <source>
        <strain evidence="2">PP-F2FG21</strain>
    </source>
</reference>
<dbReference type="InterPro" id="IPR036388">
    <property type="entry name" value="WH-like_DNA-bd_sf"/>
</dbReference>
<evidence type="ECO:0000313" key="3">
    <source>
        <dbReference type="Proteomes" id="UP000297248"/>
    </source>
</evidence>
<dbReference type="InterPro" id="IPR036390">
    <property type="entry name" value="WH_DNA-bd_sf"/>
</dbReference>
<keyword evidence="4" id="KW-1185">Reference proteome</keyword>
<accession>A0A4Y8AE57</accession>
<dbReference type="SUPFAM" id="SSF46785">
    <property type="entry name" value="Winged helix' DNA-binding domain"/>
    <property type="match status" value="1"/>
</dbReference>
<dbReference type="Proteomes" id="UP000297248">
    <property type="component" value="Unassembled WGS sequence"/>
</dbReference>